<evidence type="ECO:0000313" key="11">
    <source>
        <dbReference type="RefSeq" id="XP_016438679.1"/>
    </source>
</evidence>
<name>O81961_TOBAC</name>
<comment type="similarity">
    <text evidence="3 4">Belongs to the small heat shock protein (HSP20) family.</text>
</comment>
<proteinExistence type="evidence at transcript level"/>
<accession>O81961</accession>
<dbReference type="GeneID" id="107764596"/>
<dbReference type="STRING" id="4097.O81961"/>
<keyword evidence="9" id="KW-1185">Reference proteome</keyword>
<dbReference type="RefSeq" id="NP_001311781.1">
    <property type="nucleotide sequence ID" value="NM_001324852.1"/>
</dbReference>
<dbReference type="FunFam" id="2.60.40.790:FF:000059">
    <property type="entry name" value="26.5 kDa heat shock protein, mitochondrial"/>
    <property type="match status" value="1"/>
</dbReference>
<evidence type="ECO:0000256" key="2">
    <source>
        <dbReference type="ARBA" id="ARBA00067408"/>
    </source>
</evidence>
<dbReference type="PIR" id="T02018">
    <property type="entry name" value="T02018"/>
</dbReference>
<reference evidence="10" key="3">
    <citation type="submission" date="2025-04" db="UniProtKB">
        <authorList>
            <consortium name="RefSeq"/>
        </authorList>
    </citation>
    <scope>IDENTIFICATION</scope>
</reference>
<evidence type="ECO:0000313" key="7">
    <source>
        <dbReference type="EMBL" id="BAA29064.1"/>
    </source>
</evidence>
<dbReference type="OMA" id="TMRQMMD"/>
<dbReference type="SUPFAM" id="SSF49764">
    <property type="entry name" value="HSP20-like chaperones"/>
    <property type="match status" value="1"/>
</dbReference>
<sequence length="240" mass="26600">MACKTLTCSAASPLVVNGVTASSRSNNRVAAPFSVFFPSTCNVKRPASRLVVEATGDNKDTSVDVHVSSGQGGNNNQGSTSVDRRPRKMSLDVSPFGLLDPMSPMRTMRQMMDTMDRLLEDTMTFPGRNRSSAVGEIRAPWDIKDDENEIKMRFDMPGLSKDEVKVSVEDDLLVIKGEYKKEETGDDNSWGRNYSSYDTRLSLPDNVEKDKIKAELKNGVLFISIPKTKVEKKVIDVQIN</sequence>
<dbReference type="OrthoDB" id="1431247at2759"/>
<evidence type="ECO:0000256" key="1">
    <source>
        <dbReference type="ARBA" id="ARBA00023016"/>
    </source>
</evidence>
<dbReference type="PANTHER" id="PTHR46733:SF4">
    <property type="entry name" value="HEAT SHOCK PROTEIN 21, CHLOROPLASTIC"/>
    <property type="match status" value="1"/>
</dbReference>
<evidence type="ECO:0000313" key="9">
    <source>
        <dbReference type="Proteomes" id="UP000790787"/>
    </source>
</evidence>
<dbReference type="Pfam" id="PF00011">
    <property type="entry name" value="HSP20"/>
    <property type="match status" value="1"/>
</dbReference>
<dbReference type="AlphaFoldDB" id="O81961"/>
<dbReference type="KEGG" id="nta:107764596"/>
<evidence type="ECO:0000256" key="5">
    <source>
        <dbReference type="SAM" id="MobiDB-lite"/>
    </source>
</evidence>
<dbReference type="RefSeq" id="XP_016438679.1">
    <property type="nucleotide sequence ID" value="XM_016583193.1"/>
</dbReference>
<dbReference type="Gene3D" id="2.60.40.790">
    <property type="match status" value="1"/>
</dbReference>
<reference evidence="7 10" key="1">
    <citation type="journal article" date="1998" name="Plant Mol. Biol.">
        <title>Evolutionary origin of two genes for chloroplast small heat shock protein of tobacco.</title>
        <authorList>
            <person name="Lee B.H."/>
            <person name="Tanaka Y."/>
            <person name="Iwasaki T."/>
            <person name="Yamamoto N."/>
            <person name="Kayano T."/>
            <person name="Miyao M."/>
        </authorList>
    </citation>
    <scope>NUCLEOTIDE SEQUENCE</scope>
    <source>
        <strain evidence="7">SR1</strain>
        <tissue evidence="7">Green leaf</tissue>
    </source>
</reference>
<evidence type="ECO:0000313" key="10">
    <source>
        <dbReference type="RefSeq" id="NP_001311781.1"/>
    </source>
</evidence>
<dbReference type="Proteomes" id="UP000790787">
    <property type="component" value="Chromosome 4"/>
</dbReference>
<evidence type="ECO:0000313" key="8">
    <source>
        <dbReference type="Proteomes" id="UP000084051"/>
    </source>
</evidence>
<dbReference type="InterPro" id="IPR002068">
    <property type="entry name" value="A-crystallin/Hsp20_dom"/>
</dbReference>
<dbReference type="GO" id="GO:0009408">
    <property type="term" value="P:response to heat"/>
    <property type="evidence" value="ECO:0007669"/>
    <property type="project" value="InterPro"/>
</dbReference>
<dbReference type="EMBL" id="D88584">
    <property type="protein sequence ID" value="BAA29064.1"/>
    <property type="molecule type" value="mRNA"/>
</dbReference>
<dbReference type="CDD" id="cd06464">
    <property type="entry name" value="ACD_sHsps-like"/>
    <property type="match status" value="1"/>
</dbReference>
<dbReference type="InterPro" id="IPR044587">
    <property type="entry name" value="HSP21-like"/>
</dbReference>
<dbReference type="SMR" id="O81961"/>
<feature type="region of interest" description="Disordered" evidence="5">
    <location>
        <begin position="60"/>
        <end position="87"/>
    </location>
</feature>
<gene>
    <name evidence="7 10" type="primary">Nthsp26a</name>
    <name evidence="10 11" type="synonym">LOC107764596</name>
</gene>
<evidence type="ECO:0000256" key="4">
    <source>
        <dbReference type="RuleBase" id="RU003616"/>
    </source>
</evidence>
<dbReference type="PANTHER" id="PTHR46733">
    <property type="entry name" value="26.5 KDA HEAT SHOCK PROTEIN, MITOCHONDRIAL"/>
    <property type="match status" value="1"/>
</dbReference>
<dbReference type="InterPro" id="IPR008978">
    <property type="entry name" value="HSP20-like_chaperone"/>
</dbReference>
<reference evidence="8" key="2">
    <citation type="journal article" date="2014" name="Nat. Commun.">
        <title>The tobacco genome sequence and its comparison with those of tomato and potato.</title>
        <authorList>
            <person name="Sierro N."/>
            <person name="Battey J.N."/>
            <person name="Ouadi S."/>
            <person name="Bakaher N."/>
            <person name="Bovet L."/>
            <person name="Willig A."/>
            <person name="Goepfert S."/>
            <person name="Peitsch M.C."/>
            <person name="Ivanov N.V."/>
        </authorList>
    </citation>
    <scope>NUCLEOTIDE SEQUENCE [LARGE SCALE GENOMIC DNA]</scope>
    <source>
        <strain evidence="8">cv. TN90</strain>
    </source>
</reference>
<organism evidence="7">
    <name type="scientific">Nicotiana tabacum</name>
    <name type="common">Common tobacco</name>
    <dbReference type="NCBI Taxonomy" id="4097"/>
    <lineage>
        <taxon>Eukaryota</taxon>
        <taxon>Viridiplantae</taxon>
        <taxon>Streptophyta</taxon>
        <taxon>Embryophyta</taxon>
        <taxon>Tracheophyta</taxon>
        <taxon>Spermatophyta</taxon>
        <taxon>Magnoliopsida</taxon>
        <taxon>eudicotyledons</taxon>
        <taxon>Gunneridae</taxon>
        <taxon>Pentapetalae</taxon>
        <taxon>asterids</taxon>
        <taxon>lamiids</taxon>
        <taxon>Solanales</taxon>
        <taxon>Solanaceae</taxon>
        <taxon>Nicotianoideae</taxon>
        <taxon>Nicotianeae</taxon>
        <taxon>Nicotiana</taxon>
    </lineage>
</organism>
<evidence type="ECO:0000259" key="6">
    <source>
        <dbReference type="PROSITE" id="PS01031"/>
    </source>
</evidence>
<keyword evidence="1 7" id="KW-0346">Stress response</keyword>
<dbReference type="PROSITE" id="PS01031">
    <property type="entry name" value="SHSP"/>
    <property type="match status" value="1"/>
</dbReference>
<protein>
    <recommendedName>
        <fullName evidence="2">Small heat shock protein, chloroplastic</fullName>
    </recommendedName>
</protein>
<feature type="domain" description="SHSP" evidence="6">
    <location>
        <begin position="132"/>
        <end position="240"/>
    </location>
</feature>
<dbReference type="PaxDb" id="4097-O81961"/>
<evidence type="ECO:0000256" key="3">
    <source>
        <dbReference type="PROSITE-ProRule" id="PRU00285"/>
    </source>
</evidence>